<organism evidence="1 2">
    <name type="scientific">Dubosiella muris</name>
    <dbReference type="NCBI Taxonomy" id="3038133"/>
    <lineage>
        <taxon>Bacteria</taxon>
        <taxon>Bacillati</taxon>
        <taxon>Bacillota</taxon>
        <taxon>Erysipelotrichia</taxon>
        <taxon>Erysipelotrichales</taxon>
        <taxon>Erysipelotrichaceae</taxon>
        <taxon>Dubosiella</taxon>
    </lineage>
</organism>
<reference evidence="1" key="1">
    <citation type="submission" date="2019-04" db="EMBL/GenBank/DDBJ databases">
        <title>Microbes associate with the intestines of laboratory mice.</title>
        <authorList>
            <person name="Navarre W."/>
            <person name="Wong E."/>
            <person name="Huang K."/>
            <person name="Tropini C."/>
            <person name="Ng K."/>
            <person name="Yu B."/>
        </authorList>
    </citation>
    <scope>NUCLEOTIDE SEQUENCE</scope>
    <source>
        <strain evidence="1">NM09_H32</strain>
    </source>
</reference>
<protein>
    <submittedName>
        <fullName evidence="1">NAD(+) kinase</fullName>
    </submittedName>
</protein>
<dbReference type="Proteomes" id="UP000308836">
    <property type="component" value="Unassembled WGS sequence"/>
</dbReference>
<evidence type="ECO:0000313" key="2">
    <source>
        <dbReference type="Proteomes" id="UP000308836"/>
    </source>
</evidence>
<dbReference type="EMBL" id="SRYG01000011">
    <property type="protein sequence ID" value="TGY65941.1"/>
    <property type="molecule type" value="Genomic_DNA"/>
</dbReference>
<keyword evidence="2" id="KW-1185">Reference proteome</keyword>
<keyword evidence="1" id="KW-0808">Transferase</keyword>
<comment type="caution">
    <text evidence="1">The sequence shown here is derived from an EMBL/GenBank/DDBJ whole genome shotgun (WGS) entry which is preliminary data.</text>
</comment>
<evidence type="ECO:0000313" key="1">
    <source>
        <dbReference type="EMBL" id="TGY65941.1"/>
    </source>
</evidence>
<accession>A0AC61R8M0</accession>
<sequence length="284" mass="32483">MSQITKESKDTHEEGGSEVSCTYPLRNPMKFNIVDRSDPNSVQIAAYIRSQCEKRGWIYDPDQPEIILCIGGDGTLLRAIHQYLEQLDRIAFIGIHTGTLGFFTDYTQQEVEMFLEDIEKGEPDIEQSPLLAMKLENGETIYSLNEMRIESFSKTLILDIYLDHEFFERATGSGICVSSQAGSTAVNRALNGAVIDSGLEVMQLCEIMPISHKNHHSLRNPYIMNTNRVITILSKELGEAHVCYDHLERSLAGNERVEIWTSEKKVRFARYRTYSYLKRLKNLY</sequence>
<keyword evidence="1" id="KW-0418">Kinase</keyword>
<gene>
    <name evidence="1" type="ORF">E5336_06370</name>
</gene>
<name>A0AC61R8M0_9FIRM</name>
<proteinExistence type="predicted"/>